<evidence type="ECO:0000313" key="2">
    <source>
        <dbReference type="Proteomes" id="UP000231343"/>
    </source>
</evidence>
<evidence type="ECO:0000313" key="1">
    <source>
        <dbReference type="EMBL" id="PIS28799.1"/>
    </source>
</evidence>
<name>A0A2H0XXE0_UNCSA</name>
<sequence length="316" mass="34394">MKNRDRGQVAKASRHQGYRGRAFVFCFLVLLFGAVLAGCGVQTSTHYYYYSPSWARDGKLIYLGATESVNRDILGGQLSSNYAEYTMTIYPSGTGESGALFDTTSARPYEMTCSPTTDYVAYGDSLRSGLYRRVVLRNIAAGTHTGLEQLELAFSPGIKSFDWSNDGIKLVYCTSTEIHTVDINGDNDTLVVADSNLEFVAWKYGGRIAFVRTSGADKILSLIYADGSGRTDLAAASSVDLPQISSTNTDEVYGVVGSTYKKVVVSSRVRSDLIASFTGEFPRLSPDTTLLTYSKSTETTGIYLYDLSAGTETQVK</sequence>
<dbReference type="EMBL" id="PEYM01000116">
    <property type="protein sequence ID" value="PIS28799.1"/>
    <property type="molecule type" value="Genomic_DNA"/>
</dbReference>
<dbReference type="SUPFAM" id="SSF82171">
    <property type="entry name" value="DPP6 N-terminal domain-like"/>
    <property type="match status" value="1"/>
</dbReference>
<dbReference type="Gene3D" id="2.120.10.30">
    <property type="entry name" value="TolB, C-terminal domain"/>
    <property type="match status" value="1"/>
</dbReference>
<dbReference type="AlphaFoldDB" id="A0A2H0XXE0"/>
<dbReference type="InterPro" id="IPR011042">
    <property type="entry name" value="6-blade_b-propeller_TolB-like"/>
</dbReference>
<gene>
    <name evidence="1" type="ORF">COT42_06975</name>
</gene>
<protein>
    <recommendedName>
        <fullName evidence="3">Lipoprotein LpqB beta-propeller domain-containing protein</fullName>
    </recommendedName>
</protein>
<proteinExistence type="predicted"/>
<comment type="caution">
    <text evidence="1">The sequence shown here is derived from an EMBL/GenBank/DDBJ whole genome shotgun (WGS) entry which is preliminary data.</text>
</comment>
<dbReference type="Proteomes" id="UP000231343">
    <property type="component" value="Unassembled WGS sequence"/>
</dbReference>
<organism evidence="1 2">
    <name type="scientific">Candidatus Saganbacteria bacterium CG08_land_8_20_14_0_20_45_16</name>
    <dbReference type="NCBI Taxonomy" id="2014293"/>
    <lineage>
        <taxon>Bacteria</taxon>
        <taxon>Bacillati</taxon>
        <taxon>Saganbacteria</taxon>
    </lineage>
</organism>
<evidence type="ECO:0008006" key="3">
    <source>
        <dbReference type="Google" id="ProtNLM"/>
    </source>
</evidence>
<accession>A0A2H0XXE0</accession>
<reference evidence="1 2" key="1">
    <citation type="submission" date="2017-09" db="EMBL/GenBank/DDBJ databases">
        <title>Depth-based differentiation of microbial function through sediment-hosted aquifers and enrichment of novel symbionts in the deep terrestrial subsurface.</title>
        <authorList>
            <person name="Probst A.J."/>
            <person name="Ladd B."/>
            <person name="Jarett J.K."/>
            <person name="Geller-Mcgrath D.E."/>
            <person name="Sieber C.M."/>
            <person name="Emerson J.B."/>
            <person name="Anantharaman K."/>
            <person name="Thomas B.C."/>
            <person name="Malmstrom R."/>
            <person name="Stieglmeier M."/>
            <person name="Klingl A."/>
            <person name="Woyke T."/>
            <person name="Ryan C.M."/>
            <person name="Banfield J.F."/>
        </authorList>
    </citation>
    <scope>NUCLEOTIDE SEQUENCE [LARGE SCALE GENOMIC DNA]</scope>
    <source>
        <strain evidence="1">CG08_land_8_20_14_0_20_45_16</strain>
    </source>
</reference>